<evidence type="ECO:0000256" key="1">
    <source>
        <dbReference type="ARBA" id="ARBA00009199"/>
    </source>
</evidence>
<dbReference type="InterPro" id="IPR000120">
    <property type="entry name" value="Amidase"/>
</dbReference>
<dbReference type="STRING" id="89524.SAMN05444370_11179"/>
<keyword evidence="4" id="KW-1185">Reference proteome</keyword>
<name>A0A1H4DWB2_9RHOB</name>
<dbReference type="PROSITE" id="PS00571">
    <property type="entry name" value="AMIDASES"/>
    <property type="match status" value="1"/>
</dbReference>
<evidence type="ECO:0000259" key="2">
    <source>
        <dbReference type="Pfam" id="PF01425"/>
    </source>
</evidence>
<dbReference type="EMBL" id="FNQM01000011">
    <property type="protein sequence ID" value="SEA77031.1"/>
    <property type="molecule type" value="Genomic_DNA"/>
</dbReference>
<dbReference type="Proteomes" id="UP000198703">
    <property type="component" value="Unassembled WGS sequence"/>
</dbReference>
<proteinExistence type="inferred from homology"/>
<reference evidence="3 4" key="1">
    <citation type="submission" date="2016-10" db="EMBL/GenBank/DDBJ databases">
        <authorList>
            <person name="de Groot N.N."/>
        </authorList>
    </citation>
    <scope>NUCLEOTIDE SEQUENCE [LARGE SCALE GENOMIC DNA]</scope>
    <source>
        <strain evidence="3 4">DSM 15345</strain>
    </source>
</reference>
<comment type="similarity">
    <text evidence="1">Belongs to the amidase family.</text>
</comment>
<dbReference type="AlphaFoldDB" id="A0A1H4DWB2"/>
<dbReference type="NCBIfam" id="NF005687">
    <property type="entry name" value="PRK07487.1"/>
    <property type="match status" value="1"/>
</dbReference>
<feature type="domain" description="Amidase" evidence="2">
    <location>
        <begin position="31"/>
        <end position="459"/>
    </location>
</feature>
<dbReference type="Gene3D" id="3.90.1300.10">
    <property type="entry name" value="Amidase signature (AS) domain"/>
    <property type="match status" value="1"/>
</dbReference>
<dbReference type="InterPro" id="IPR036928">
    <property type="entry name" value="AS_sf"/>
</dbReference>
<dbReference type="SUPFAM" id="SSF75304">
    <property type="entry name" value="Amidase signature (AS) enzymes"/>
    <property type="match status" value="1"/>
</dbReference>
<evidence type="ECO:0000313" key="4">
    <source>
        <dbReference type="Proteomes" id="UP000198703"/>
    </source>
</evidence>
<accession>A0A1H4DWB2</accession>
<sequence>MTSPASETAPWSLTATQARTAFAEGRLSAREIAESALGRIEAANPALNAVVQRCDAEALAAADALDAARAAGLPEGPHLGPLAGVPVTTKVNVDQAGQAMTNGLRTQAGLVAAEDNPVVANLRRAGAVIVGRTNTPAFSLRWFTRNSIHGATVNPRNPRLTPGGSSGGAASAVAAGMGALGHGTDIAGSVRYPAYACGLHGLRPSLGRVAAHNFSGRDRHIGAQLMAVSGPIARSVADLRAGLQAMAARDLRDPWWTPAPLEGPPAPRRAALCLAPDGMTVAPEVRDALRAAADRLSDAGWSVAERPCPPLREAAAKQLVLWLSELRRLGGAPVAAEDDPDTRIVYGRLCALAPAPDLDAFMDALQARAALVRAWRMFFEEHPVLLLPVSGALPFPDHADVGDQAGFDAVIEAQLPQIAPPFMGLPGLTVTTGAVATPLGESPVGVQLLASHFREDLLLTAGEILAPEPAPLA</sequence>
<protein>
    <submittedName>
        <fullName evidence="3">Amidase</fullName>
    </submittedName>
</protein>
<dbReference type="InterPro" id="IPR023631">
    <property type="entry name" value="Amidase_dom"/>
</dbReference>
<dbReference type="GO" id="GO:0003824">
    <property type="term" value="F:catalytic activity"/>
    <property type="evidence" value="ECO:0007669"/>
    <property type="project" value="InterPro"/>
</dbReference>
<gene>
    <name evidence="3" type="ORF">SAMN05444370_11179</name>
</gene>
<dbReference type="Pfam" id="PF01425">
    <property type="entry name" value="Amidase"/>
    <property type="match status" value="1"/>
</dbReference>
<dbReference type="PANTHER" id="PTHR11895:SF7">
    <property type="entry name" value="GLUTAMYL-TRNA(GLN) AMIDOTRANSFERASE SUBUNIT A, MITOCHONDRIAL"/>
    <property type="match status" value="1"/>
</dbReference>
<evidence type="ECO:0000313" key="3">
    <source>
        <dbReference type="EMBL" id="SEA77031.1"/>
    </source>
</evidence>
<dbReference type="InterPro" id="IPR020556">
    <property type="entry name" value="Amidase_CS"/>
</dbReference>
<dbReference type="OrthoDB" id="9777859at2"/>
<dbReference type="RefSeq" id="WP_093254837.1">
    <property type="nucleotide sequence ID" value="NZ_FNQM01000011.1"/>
</dbReference>
<organism evidence="3 4">
    <name type="scientific">Rubrimonas cliftonensis</name>
    <dbReference type="NCBI Taxonomy" id="89524"/>
    <lineage>
        <taxon>Bacteria</taxon>
        <taxon>Pseudomonadati</taxon>
        <taxon>Pseudomonadota</taxon>
        <taxon>Alphaproteobacteria</taxon>
        <taxon>Rhodobacterales</taxon>
        <taxon>Paracoccaceae</taxon>
        <taxon>Rubrimonas</taxon>
    </lineage>
</organism>
<dbReference type="PANTHER" id="PTHR11895">
    <property type="entry name" value="TRANSAMIDASE"/>
    <property type="match status" value="1"/>
</dbReference>